<dbReference type="InParanoid" id="A0A5C3PQ47"/>
<gene>
    <name evidence="2" type="ORF">K466DRAFT_313449</name>
</gene>
<organism evidence="2 3">
    <name type="scientific">Polyporus arcularius HHB13444</name>
    <dbReference type="NCBI Taxonomy" id="1314778"/>
    <lineage>
        <taxon>Eukaryota</taxon>
        <taxon>Fungi</taxon>
        <taxon>Dikarya</taxon>
        <taxon>Basidiomycota</taxon>
        <taxon>Agaricomycotina</taxon>
        <taxon>Agaricomycetes</taxon>
        <taxon>Polyporales</taxon>
        <taxon>Polyporaceae</taxon>
        <taxon>Polyporus</taxon>
    </lineage>
</organism>
<dbReference type="Proteomes" id="UP000308197">
    <property type="component" value="Unassembled WGS sequence"/>
</dbReference>
<dbReference type="AlphaFoldDB" id="A0A5C3PQ47"/>
<evidence type="ECO:0000256" key="1">
    <source>
        <dbReference type="SAM" id="MobiDB-lite"/>
    </source>
</evidence>
<accession>A0A5C3PQ47</accession>
<keyword evidence="3" id="KW-1185">Reference proteome</keyword>
<name>A0A5C3PQ47_9APHY</name>
<dbReference type="EMBL" id="ML211018">
    <property type="protein sequence ID" value="TFK91521.1"/>
    <property type="molecule type" value="Genomic_DNA"/>
</dbReference>
<feature type="region of interest" description="Disordered" evidence="1">
    <location>
        <begin position="1"/>
        <end position="86"/>
    </location>
</feature>
<protein>
    <submittedName>
        <fullName evidence="2">Uncharacterized protein</fullName>
    </submittedName>
</protein>
<reference evidence="2 3" key="1">
    <citation type="journal article" date="2019" name="Nat. Ecol. Evol.">
        <title>Megaphylogeny resolves global patterns of mushroom evolution.</title>
        <authorList>
            <person name="Varga T."/>
            <person name="Krizsan K."/>
            <person name="Foldi C."/>
            <person name="Dima B."/>
            <person name="Sanchez-Garcia M."/>
            <person name="Sanchez-Ramirez S."/>
            <person name="Szollosi G.J."/>
            <person name="Szarkandi J.G."/>
            <person name="Papp V."/>
            <person name="Albert L."/>
            <person name="Andreopoulos W."/>
            <person name="Angelini C."/>
            <person name="Antonin V."/>
            <person name="Barry K.W."/>
            <person name="Bougher N.L."/>
            <person name="Buchanan P."/>
            <person name="Buyck B."/>
            <person name="Bense V."/>
            <person name="Catcheside P."/>
            <person name="Chovatia M."/>
            <person name="Cooper J."/>
            <person name="Damon W."/>
            <person name="Desjardin D."/>
            <person name="Finy P."/>
            <person name="Geml J."/>
            <person name="Haridas S."/>
            <person name="Hughes K."/>
            <person name="Justo A."/>
            <person name="Karasinski D."/>
            <person name="Kautmanova I."/>
            <person name="Kiss B."/>
            <person name="Kocsube S."/>
            <person name="Kotiranta H."/>
            <person name="LaButti K.M."/>
            <person name="Lechner B.E."/>
            <person name="Liimatainen K."/>
            <person name="Lipzen A."/>
            <person name="Lukacs Z."/>
            <person name="Mihaltcheva S."/>
            <person name="Morgado L.N."/>
            <person name="Niskanen T."/>
            <person name="Noordeloos M.E."/>
            <person name="Ohm R.A."/>
            <person name="Ortiz-Santana B."/>
            <person name="Ovrebo C."/>
            <person name="Racz N."/>
            <person name="Riley R."/>
            <person name="Savchenko A."/>
            <person name="Shiryaev A."/>
            <person name="Soop K."/>
            <person name="Spirin V."/>
            <person name="Szebenyi C."/>
            <person name="Tomsovsky M."/>
            <person name="Tulloss R.E."/>
            <person name="Uehling J."/>
            <person name="Grigoriev I.V."/>
            <person name="Vagvolgyi C."/>
            <person name="Papp T."/>
            <person name="Martin F.M."/>
            <person name="Miettinen O."/>
            <person name="Hibbett D.S."/>
            <person name="Nagy L.G."/>
        </authorList>
    </citation>
    <scope>NUCLEOTIDE SEQUENCE [LARGE SCALE GENOMIC DNA]</scope>
    <source>
        <strain evidence="2 3">HHB13444</strain>
    </source>
</reference>
<proteinExistence type="predicted"/>
<feature type="compositionally biased region" description="Basic and acidic residues" evidence="1">
    <location>
        <begin position="1"/>
        <end position="15"/>
    </location>
</feature>
<feature type="compositionally biased region" description="Low complexity" evidence="1">
    <location>
        <begin position="69"/>
        <end position="86"/>
    </location>
</feature>
<evidence type="ECO:0000313" key="2">
    <source>
        <dbReference type="EMBL" id="TFK91521.1"/>
    </source>
</evidence>
<evidence type="ECO:0000313" key="3">
    <source>
        <dbReference type="Proteomes" id="UP000308197"/>
    </source>
</evidence>
<sequence length="171" mass="19112">MDRAHTHACDQDQRRSPLSGVEVDNVPAGLPRHSPTQHLSAEKNGCGSMEVSQSSSRRFLEKSAQPAESSSSSAVQRGRSGRSSGMRYVRRSHYMEGDRVIACVCDQRLGSWRHGVVANLERYPPRNEGRGQLAYPVLYQSGARTVMGYFNPFLCEMLYDTLRNSIDHDIP</sequence>